<organism evidence="2">
    <name type="scientific">Anguilla anguilla</name>
    <name type="common">European freshwater eel</name>
    <name type="synonym">Muraena anguilla</name>
    <dbReference type="NCBI Taxonomy" id="7936"/>
    <lineage>
        <taxon>Eukaryota</taxon>
        <taxon>Metazoa</taxon>
        <taxon>Chordata</taxon>
        <taxon>Craniata</taxon>
        <taxon>Vertebrata</taxon>
        <taxon>Euteleostomi</taxon>
        <taxon>Actinopterygii</taxon>
        <taxon>Neopterygii</taxon>
        <taxon>Teleostei</taxon>
        <taxon>Anguilliformes</taxon>
        <taxon>Anguillidae</taxon>
        <taxon>Anguilla</taxon>
    </lineage>
</organism>
<protein>
    <submittedName>
        <fullName evidence="2">Uncharacterized protein</fullName>
    </submittedName>
</protein>
<reference evidence="2" key="2">
    <citation type="journal article" date="2015" name="Fish Shellfish Immunol.">
        <title>Early steps in the European eel (Anguilla anguilla)-Vibrio vulnificus interaction in the gills: Role of the RtxA13 toxin.</title>
        <authorList>
            <person name="Callol A."/>
            <person name="Pajuelo D."/>
            <person name="Ebbesson L."/>
            <person name="Teles M."/>
            <person name="MacKenzie S."/>
            <person name="Amaro C."/>
        </authorList>
    </citation>
    <scope>NUCLEOTIDE SEQUENCE</scope>
</reference>
<sequence>MTEAQDGCLQQPLVTGVPEHSRDNLESRL</sequence>
<evidence type="ECO:0000256" key="1">
    <source>
        <dbReference type="SAM" id="MobiDB-lite"/>
    </source>
</evidence>
<name>A0A0E9RAX6_ANGAN</name>
<dbReference type="EMBL" id="GBXM01083079">
    <property type="protein sequence ID" value="JAH25498.1"/>
    <property type="molecule type" value="Transcribed_RNA"/>
</dbReference>
<feature type="region of interest" description="Disordered" evidence="1">
    <location>
        <begin position="1"/>
        <end position="29"/>
    </location>
</feature>
<reference evidence="2" key="1">
    <citation type="submission" date="2014-11" db="EMBL/GenBank/DDBJ databases">
        <authorList>
            <person name="Amaro Gonzalez C."/>
        </authorList>
    </citation>
    <scope>NUCLEOTIDE SEQUENCE</scope>
</reference>
<feature type="compositionally biased region" description="Basic and acidic residues" evidence="1">
    <location>
        <begin position="19"/>
        <end position="29"/>
    </location>
</feature>
<accession>A0A0E9RAX6</accession>
<evidence type="ECO:0000313" key="2">
    <source>
        <dbReference type="EMBL" id="JAH25498.1"/>
    </source>
</evidence>
<proteinExistence type="predicted"/>
<dbReference type="AlphaFoldDB" id="A0A0E9RAX6"/>